<evidence type="ECO:0000256" key="5">
    <source>
        <dbReference type="ARBA" id="ARBA00022691"/>
    </source>
</evidence>
<dbReference type="SUPFAM" id="SSF53335">
    <property type="entry name" value="S-adenosyl-L-methionine-dependent methyltransferases"/>
    <property type="match status" value="1"/>
</dbReference>
<name>A0ABY6GMQ2_9VIRU</name>
<comment type="similarity">
    <text evidence="1">Belongs to the N(4)/N(6)-methyltransferase family.</text>
</comment>
<evidence type="ECO:0000256" key="6">
    <source>
        <dbReference type="ARBA" id="ARBA00047942"/>
    </source>
</evidence>
<keyword evidence="5" id="KW-0949">S-adenosyl-L-methionine</keyword>
<comment type="catalytic activity">
    <reaction evidence="6">
        <text>a 2'-deoxyadenosine in DNA + S-adenosyl-L-methionine = an N(6)-methyl-2'-deoxyadenosine in DNA + S-adenosyl-L-homocysteine + H(+)</text>
        <dbReference type="Rhea" id="RHEA:15197"/>
        <dbReference type="Rhea" id="RHEA-COMP:12418"/>
        <dbReference type="Rhea" id="RHEA-COMP:12419"/>
        <dbReference type="ChEBI" id="CHEBI:15378"/>
        <dbReference type="ChEBI" id="CHEBI:57856"/>
        <dbReference type="ChEBI" id="CHEBI:59789"/>
        <dbReference type="ChEBI" id="CHEBI:90615"/>
        <dbReference type="ChEBI" id="CHEBI:90616"/>
        <dbReference type="EC" id="2.1.1.72"/>
    </reaction>
</comment>
<keyword evidence="8" id="KW-1185">Reference proteome</keyword>
<sequence length="310" mass="36585">MPAKILKPPFGWFGGKEKIIHVLLPHIPVHNAYLEPFFGAGSLFFAKRPSRIEVINDIDKDLMNFYSVLRDDVKFNKFVKLTHLTLYSRAEYMHAREKFKRKAWKDDVERAYLFFVMVRMSFAARVGHSWGYNISATTGNVNRTVRAYLSSVDRLHEIHERLRHAQIECDDWLSVYERYVPKWLQDGLKVFVYLDPPYLEDVRRNGKYRYELSRRRHEELIEVIKREKEAKIMLSGYPSALYEELEEAGWCKKCWNVACHAVGRTRFSGILGEGATHTKNQRRMECIWMNYGNVSFSLSTLGRCVQKRLF</sequence>
<dbReference type="InterPro" id="IPR023095">
    <property type="entry name" value="Ade_MeTrfase_dom_2"/>
</dbReference>
<dbReference type="Proteomes" id="UP001156320">
    <property type="component" value="Segment"/>
</dbReference>
<evidence type="ECO:0000256" key="1">
    <source>
        <dbReference type="ARBA" id="ARBA00006594"/>
    </source>
</evidence>
<keyword evidence="4" id="KW-0808">Transferase</keyword>
<dbReference type="PANTHER" id="PTHR30481:SF4">
    <property type="entry name" value="SITE-SPECIFIC DNA-METHYLTRANSFERASE (ADENINE-SPECIFIC)"/>
    <property type="match status" value="1"/>
</dbReference>
<accession>A0ABY6GMQ2</accession>
<dbReference type="Gene3D" id="3.40.50.150">
    <property type="entry name" value="Vaccinia Virus protein VP39"/>
    <property type="match status" value="1"/>
</dbReference>
<proteinExistence type="inferred from homology"/>
<dbReference type="EMBL" id="OP413840">
    <property type="protein sequence ID" value="UYL65011.1"/>
    <property type="molecule type" value="Genomic_DNA"/>
</dbReference>
<gene>
    <name evidence="7" type="ORF">JBCDKDKM_00049</name>
</gene>
<protein>
    <recommendedName>
        <fullName evidence="2">site-specific DNA-methyltransferase (adenine-specific)</fullName>
        <ecNumber evidence="2">2.1.1.72</ecNumber>
    </recommendedName>
</protein>
<evidence type="ECO:0000313" key="8">
    <source>
        <dbReference type="Proteomes" id="UP001156320"/>
    </source>
</evidence>
<evidence type="ECO:0000256" key="2">
    <source>
        <dbReference type="ARBA" id="ARBA00011900"/>
    </source>
</evidence>
<dbReference type="InterPro" id="IPR012327">
    <property type="entry name" value="MeTrfase_D12"/>
</dbReference>
<evidence type="ECO:0000256" key="4">
    <source>
        <dbReference type="ARBA" id="ARBA00022679"/>
    </source>
</evidence>
<dbReference type="InterPro" id="IPR029063">
    <property type="entry name" value="SAM-dependent_MTases_sf"/>
</dbReference>
<evidence type="ECO:0000256" key="3">
    <source>
        <dbReference type="ARBA" id="ARBA00022603"/>
    </source>
</evidence>
<dbReference type="EC" id="2.1.1.72" evidence="2"/>
<evidence type="ECO:0000313" key="7">
    <source>
        <dbReference type="EMBL" id="UYL65011.1"/>
    </source>
</evidence>
<reference evidence="7 8" key="1">
    <citation type="submission" date="2022-09" db="EMBL/GenBank/DDBJ databases">
        <title>Evolutionary Diversification of Methanotrophic Ca. Methanophagales (ANME-1) and Their Expansive Virome.</title>
        <authorList>
            <person name="Laso-Perez R."/>
            <person name="Wu F."/>
            <person name="Cremiere A."/>
            <person name="Speth D.R."/>
            <person name="Magyar J.S."/>
            <person name="Krupovic M."/>
            <person name="Orphan V.J."/>
        </authorList>
    </citation>
    <scope>NUCLEOTIDE SEQUENCE [LARGE SCALE GENOMIC DNA]</scope>
    <source>
        <strain evidence="7">PBV300</strain>
    </source>
</reference>
<dbReference type="Pfam" id="PF02086">
    <property type="entry name" value="MethyltransfD12"/>
    <property type="match status" value="1"/>
</dbReference>
<dbReference type="Gene3D" id="1.10.1020.10">
    <property type="entry name" value="Adenine-specific Methyltransferase, Domain 2"/>
    <property type="match status" value="1"/>
</dbReference>
<keyword evidence="3" id="KW-0489">Methyltransferase</keyword>
<organism evidence="7 8">
    <name type="scientific">Methanophagales virus PBV300</name>
    <dbReference type="NCBI Taxonomy" id="2987731"/>
    <lineage>
        <taxon>Viruses</taxon>
        <taxon>Adnaviria</taxon>
        <taxon>Zilligvirae</taxon>
        <taxon>Taleaviricota</taxon>
        <taxon>Tokiviricetes</taxon>
        <taxon>Maximonvirales</taxon>
        <taxon>Ahmunviridae</taxon>
        <taxon>Yumkaaxvirus</taxon>
        <taxon>Yumkaaxvirus pescaderoense</taxon>
    </lineage>
</organism>
<dbReference type="PRINTS" id="PR00505">
    <property type="entry name" value="D12N6MTFRASE"/>
</dbReference>
<dbReference type="PANTHER" id="PTHR30481">
    <property type="entry name" value="DNA ADENINE METHYLASE"/>
    <property type="match status" value="1"/>
</dbReference>